<dbReference type="AlphaFoldDB" id="A0A917K2S5"/>
<dbReference type="InterPro" id="IPR050553">
    <property type="entry name" value="Thioredoxin_ResA/DsbE_sf"/>
</dbReference>
<dbReference type="InterPro" id="IPR000866">
    <property type="entry name" value="AhpC/TSA"/>
</dbReference>
<evidence type="ECO:0000313" key="5">
    <source>
        <dbReference type="Proteomes" id="UP000637695"/>
    </source>
</evidence>
<dbReference type="RefSeq" id="WP_188880737.1">
    <property type="nucleotide sequence ID" value="NZ_BMOY01000003.1"/>
</dbReference>
<keyword evidence="1" id="KW-1015">Disulfide bond</keyword>
<feature type="domain" description="Thioredoxin" evidence="3">
    <location>
        <begin position="52"/>
        <end position="192"/>
    </location>
</feature>
<organism evidence="4 5">
    <name type="scientific">Alicyclobacillus cellulosilyticus</name>
    <dbReference type="NCBI Taxonomy" id="1003997"/>
    <lineage>
        <taxon>Bacteria</taxon>
        <taxon>Bacillati</taxon>
        <taxon>Bacillota</taxon>
        <taxon>Bacilli</taxon>
        <taxon>Bacillales</taxon>
        <taxon>Alicyclobacillaceae</taxon>
        <taxon>Alicyclobacillus</taxon>
    </lineage>
</organism>
<dbReference type="CDD" id="cd02966">
    <property type="entry name" value="TlpA_like_family"/>
    <property type="match status" value="1"/>
</dbReference>
<dbReference type="GO" id="GO:0016491">
    <property type="term" value="F:oxidoreductase activity"/>
    <property type="evidence" value="ECO:0007669"/>
    <property type="project" value="InterPro"/>
</dbReference>
<dbReference type="Gene3D" id="3.40.30.10">
    <property type="entry name" value="Glutaredoxin"/>
    <property type="match status" value="1"/>
</dbReference>
<evidence type="ECO:0000256" key="2">
    <source>
        <dbReference type="SAM" id="SignalP"/>
    </source>
</evidence>
<dbReference type="PANTHER" id="PTHR42852">
    <property type="entry name" value="THIOL:DISULFIDE INTERCHANGE PROTEIN DSBE"/>
    <property type="match status" value="1"/>
</dbReference>
<dbReference type="InterPro" id="IPR036249">
    <property type="entry name" value="Thioredoxin-like_sf"/>
</dbReference>
<keyword evidence="5" id="KW-1185">Reference proteome</keyword>
<reference evidence="4" key="2">
    <citation type="submission" date="2020-09" db="EMBL/GenBank/DDBJ databases">
        <authorList>
            <person name="Sun Q."/>
            <person name="Ohkuma M."/>
        </authorList>
    </citation>
    <scope>NUCLEOTIDE SEQUENCE</scope>
    <source>
        <strain evidence="4">JCM 18487</strain>
    </source>
</reference>
<dbReference type="SUPFAM" id="SSF52833">
    <property type="entry name" value="Thioredoxin-like"/>
    <property type="match status" value="1"/>
</dbReference>
<name>A0A917K2S5_9BACL</name>
<evidence type="ECO:0000259" key="3">
    <source>
        <dbReference type="PROSITE" id="PS51352"/>
    </source>
</evidence>
<gene>
    <name evidence="4" type="ORF">GCM10010885_02970</name>
</gene>
<comment type="caution">
    <text evidence="4">The sequence shown here is derived from an EMBL/GenBank/DDBJ whole genome shotgun (WGS) entry which is preliminary data.</text>
</comment>
<feature type="signal peptide" evidence="2">
    <location>
        <begin position="1"/>
        <end position="20"/>
    </location>
</feature>
<keyword evidence="2" id="KW-0732">Signal</keyword>
<dbReference type="Pfam" id="PF00578">
    <property type="entry name" value="AhpC-TSA"/>
    <property type="match status" value="1"/>
</dbReference>
<dbReference type="PANTHER" id="PTHR42852:SF17">
    <property type="entry name" value="THIOREDOXIN-LIKE PROTEIN HI_1115"/>
    <property type="match status" value="1"/>
</dbReference>
<protein>
    <submittedName>
        <fullName evidence="4">Thioredoxin</fullName>
    </submittedName>
</protein>
<accession>A0A917K2S5</accession>
<evidence type="ECO:0000313" key="4">
    <source>
        <dbReference type="EMBL" id="GGI96667.1"/>
    </source>
</evidence>
<dbReference type="GO" id="GO:0016209">
    <property type="term" value="F:antioxidant activity"/>
    <property type="evidence" value="ECO:0007669"/>
    <property type="project" value="InterPro"/>
</dbReference>
<proteinExistence type="predicted"/>
<dbReference type="EMBL" id="BMOY01000003">
    <property type="protein sequence ID" value="GGI96667.1"/>
    <property type="molecule type" value="Genomic_DNA"/>
</dbReference>
<evidence type="ECO:0000256" key="1">
    <source>
        <dbReference type="ARBA" id="ARBA00023157"/>
    </source>
</evidence>
<reference evidence="4" key="1">
    <citation type="journal article" date="2014" name="Int. J. Syst. Evol. Microbiol.">
        <title>Complete genome sequence of Corynebacterium casei LMG S-19264T (=DSM 44701T), isolated from a smear-ripened cheese.</title>
        <authorList>
            <consortium name="US DOE Joint Genome Institute (JGI-PGF)"/>
            <person name="Walter F."/>
            <person name="Albersmeier A."/>
            <person name="Kalinowski J."/>
            <person name="Ruckert C."/>
        </authorList>
    </citation>
    <scope>NUCLEOTIDE SEQUENCE</scope>
    <source>
        <strain evidence="4">JCM 18487</strain>
    </source>
</reference>
<dbReference type="PROSITE" id="PS51352">
    <property type="entry name" value="THIOREDOXIN_2"/>
    <property type="match status" value="1"/>
</dbReference>
<dbReference type="InterPro" id="IPR013766">
    <property type="entry name" value="Thioredoxin_domain"/>
</dbReference>
<dbReference type="Proteomes" id="UP000637695">
    <property type="component" value="Unassembled WGS sequence"/>
</dbReference>
<feature type="chain" id="PRO_5039611716" evidence="2">
    <location>
        <begin position="21"/>
        <end position="193"/>
    </location>
</feature>
<sequence length="193" mass="21238">MKTSAKWVLGASAVFLAGMAAVWTFKQNSSATAKTTPATNRVREAASVTAAPQTGHKMPPFTLPAYPDHKTISTDSLAGKPIFINFWTSWCDYCKQEMPDLVKAYQKFGDKVEFLSINGTSMDSVADVKRFVQDYGIVWPVALDTKGIVMNEYHILGFPTSFFVNRQGIIVGVNQGMVSKDQLMTELERIAAS</sequence>